<evidence type="ECO:0000256" key="2">
    <source>
        <dbReference type="SAM" id="MobiDB-lite"/>
    </source>
</evidence>
<sequence>MAVRRAVSPTVIATQGRMIGMWEAGIPLPVFSEELGVTSQTVWRLVKRWHEEGVLTTKPRSGRPKVTSNQEEEPIITTARERPMMSSSQITRHLRLPYHPHTTRRPLHD</sequence>
<reference evidence="3" key="1">
    <citation type="submission" date="2023-10" db="EMBL/GenBank/DDBJ databases">
        <title>Genome assemblies of two species of porcelain crab, Petrolisthes cinctipes and Petrolisthes manimaculis (Anomura: Porcellanidae).</title>
        <authorList>
            <person name="Angst P."/>
        </authorList>
    </citation>
    <scope>NUCLEOTIDE SEQUENCE</scope>
    <source>
        <strain evidence="3">PB745_01</strain>
        <tissue evidence="3">Gill</tissue>
    </source>
</reference>
<dbReference type="SUPFAM" id="SSF46689">
    <property type="entry name" value="Homeodomain-like"/>
    <property type="match status" value="1"/>
</dbReference>
<evidence type="ECO:0000313" key="3">
    <source>
        <dbReference type="EMBL" id="KAK3880686.1"/>
    </source>
</evidence>
<comment type="caution">
    <text evidence="3">The sequence shown here is derived from an EMBL/GenBank/DDBJ whole genome shotgun (WGS) entry which is preliminary data.</text>
</comment>
<proteinExistence type="predicted"/>
<protein>
    <recommendedName>
        <fullName evidence="5">Transposase</fullName>
    </recommendedName>
</protein>
<comment type="subcellular location">
    <subcellularLocation>
        <location evidence="1">Nucleus</location>
    </subcellularLocation>
</comment>
<name>A0AAE1KNT2_PETCI</name>
<dbReference type="Pfam" id="PF13565">
    <property type="entry name" value="HTH_32"/>
    <property type="match status" value="1"/>
</dbReference>
<dbReference type="AlphaFoldDB" id="A0AAE1KNT2"/>
<organism evidence="3 4">
    <name type="scientific">Petrolisthes cinctipes</name>
    <name type="common">Flat porcelain crab</name>
    <dbReference type="NCBI Taxonomy" id="88211"/>
    <lineage>
        <taxon>Eukaryota</taxon>
        <taxon>Metazoa</taxon>
        <taxon>Ecdysozoa</taxon>
        <taxon>Arthropoda</taxon>
        <taxon>Crustacea</taxon>
        <taxon>Multicrustacea</taxon>
        <taxon>Malacostraca</taxon>
        <taxon>Eumalacostraca</taxon>
        <taxon>Eucarida</taxon>
        <taxon>Decapoda</taxon>
        <taxon>Pleocyemata</taxon>
        <taxon>Anomura</taxon>
        <taxon>Galatheoidea</taxon>
        <taxon>Porcellanidae</taxon>
        <taxon>Petrolisthes</taxon>
    </lineage>
</organism>
<evidence type="ECO:0000313" key="4">
    <source>
        <dbReference type="Proteomes" id="UP001286313"/>
    </source>
</evidence>
<feature type="compositionally biased region" description="Basic residues" evidence="2">
    <location>
        <begin position="92"/>
        <end position="109"/>
    </location>
</feature>
<dbReference type="EMBL" id="JAWQEG010001301">
    <property type="protein sequence ID" value="KAK3880686.1"/>
    <property type="molecule type" value="Genomic_DNA"/>
</dbReference>
<gene>
    <name evidence="3" type="ORF">Pcinc_014843</name>
</gene>
<dbReference type="Proteomes" id="UP001286313">
    <property type="component" value="Unassembled WGS sequence"/>
</dbReference>
<feature type="region of interest" description="Disordered" evidence="2">
    <location>
        <begin position="56"/>
        <end position="109"/>
    </location>
</feature>
<dbReference type="InterPro" id="IPR009057">
    <property type="entry name" value="Homeodomain-like_sf"/>
</dbReference>
<keyword evidence="4" id="KW-1185">Reference proteome</keyword>
<evidence type="ECO:0008006" key="5">
    <source>
        <dbReference type="Google" id="ProtNLM"/>
    </source>
</evidence>
<dbReference type="GO" id="GO:0005634">
    <property type="term" value="C:nucleus"/>
    <property type="evidence" value="ECO:0007669"/>
    <property type="project" value="UniProtKB-SubCell"/>
</dbReference>
<accession>A0AAE1KNT2</accession>
<evidence type="ECO:0000256" key="1">
    <source>
        <dbReference type="ARBA" id="ARBA00004123"/>
    </source>
</evidence>